<gene>
    <name evidence="2" type="ORF">HaLaN_20251</name>
</gene>
<feature type="non-terminal residue" evidence="2">
    <location>
        <position position="95"/>
    </location>
</feature>
<protein>
    <submittedName>
        <fullName evidence="2">Uncharacterized protein</fullName>
    </submittedName>
</protein>
<reference evidence="2 3" key="1">
    <citation type="submission" date="2020-02" db="EMBL/GenBank/DDBJ databases">
        <title>Draft genome sequence of Haematococcus lacustris strain NIES-144.</title>
        <authorList>
            <person name="Morimoto D."/>
            <person name="Nakagawa S."/>
            <person name="Yoshida T."/>
            <person name="Sawayama S."/>
        </authorList>
    </citation>
    <scope>NUCLEOTIDE SEQUENCE [LARGE SCALE GENOMIC DNA]</scope>
    <source>
        <strain evidence="2 3">NIES-144</strain>
    </source>
</reference>
<comment type="caution">
    <text evidence="2">The sequence shown here is derived from an EMBL/GenBank/DDBJ whole genome shotgun (WGS) entry which is preliminary data.</text>
</comment>
<evidence type="ECO:0000313" key="3">
    <source>
        <dbReference type="Proteomes" id="UP000485058"/>
    </source>
</evidence>
<name>A0A699ZSM5_HAELA</name>
<feature type="compositionally biased region" description="Basic and acidic residues" evidence="1">
    <location>
        <begin position="1"/>
        <end position="14"/>
    </location>
</feature>
<feature type="compositionally biased region" description="Low complexity" evidence="1">
    <location>
        <begin position="15"/>
        <end position="29"/>
    </location>
</feature>
<dbReference type="EMBL" id="BLLF01002113">
    <property type="protein sequence ID" value="GFH22739.1"/>
    <property type="molecule type" value="Genomic_DNA"/>
</dbReference>
<organism evidence="2 3">
    <name type="scientific">Haematococcus lacustris</name>
    <name type="common">Green alga</name>
    <name type="synonym">Haematococcus pluvialis</name>
    <dbReference type="NCBI Taxonomy" id="44745"/>
    <lineage>
        <taxon>Eukaryota</taxon>
        <taxon>Viridiplantae</taxon>
        <taxon>Chlorophyta</taxon>
        <taxon>core chlorophytes</taxon>
        <taxon>Chlorophyceae</taxon>
        <taxon>CS clade</taxon>
        <taxon>Chlamydomonadales</taxon>
        <taxon>Haematococcaceae</taxon>
        <taxon>Haematococcus</taxon>
    </lineage>
</organism>
<dbReference type="Proteomes" id="UP000485058">
    <property type="component" value="Unassembled WGS sequence"/>
</dbReference>
<evidence type="ECO:0000313" key="2">
    <source>
        <dbReference type="EMBL" id="GFH22739.1"/>
    </source>
</evidence>
<accession>A0A699ZSM5</accession>
<dbReference type="AlphaFoldDB" id="A0A699ZSM5"/>
<keyword evidence="3" id="KW-1185">Reference proteome</keyword>
<evidence type="ECO:0000256" key="1">
    <source>
        <dbReference type="SAM" id="MobiDB-lite"/>
    </source>
</evidence>
<dbReference type="Gene3D" id="3.30.200.20">
    <property type="entry name" value="Phosphorylase Kinase, domain 1"/>
    <property type="match status" value="1"/>
</dbReference>
<proteinExistence type="predicted"/>
<feature type="region of interest" description="Disordered" evidence="1">
    <location>
        <begin position="1"/>
        <end position="48"/>
    </location>
</feature>
<sequence>MSEDAAPKGTKDAAPKAASNEENAPAAAPTPAPAKGDDNTPGPLPDKVALKFEHRTSKGCSYGPPYEWSVYNSLNSVHGIPKVHYKGRQGDYYIM</sequence>